<organism evidence="2 3">
    <name type="scientific">Cecembia lonarensis (strain CCUG 58316 / KCTC 22772 / LW9)</name>
    <dbReference type="NCBI Taxonomy" id="1225176"/>
    <lineage>
        <taxon>Bacteria</taxon>
        <taxon>Pseudomonadati</taxon>
        <taxon>Bacteroidota</taxon>
        <taxon>Cytophagia</taxon>
        <taxon>Cytophagales</taxon>
        <taxon>Cyclobacteriaceae</taxon>
        <taxon>Cecembia</taxon>
    </lineage>
</organism>
<evidence type="ECO:0000313" key="2">
    <source>
        <dbReference type="EMBL" id="EKB48130.1"/>
    </source>
</evidence>
<dbReference type="Pfam" id="PF20613">
    <property type="entry name" value="HipA_2"/>
    <property type="match status" value="1"/>
</dbReference>
<feature type="domain" description="HipA-like kinase" evidence="1">
    <location>
        <begin position="41"/>
        <end position="244"/>
    </location>
</feature>
<dbReference type="AlphaFoldDB" id="K1KVD4"/>
<protein>
    <recommendedName>
        <fullName evidence="1">HipA-like kinase domain-containing protein</fullName>
    </recommendedName>
</protein>
<evidence type="ECO:0000313" key="3">
    <source>
        <dbReference type="Proteomes" id="UP000004478"/>
    </source>
</evidence>
<dbReference type="InterPro" id="IPR046748">
    <property type="entry name" value="HipA_2"/>
</dbReference>
<reference evidence="2 3" key="1">
    <citation type="journal article" date="2012" name="J. Bacteriol.">
        <title>Draft Genome Sequence of Cecembia lonarensis Strain LW9T, Isolated from Lonar Lake, a Haloalkaline Lake in India.</title>
        <authorList>
            <person name="Shivaji S."/>
            <person name="Ara S."/>
            <person name="Singh A."/>
            <person name="Pinnaka A.K."/>
        </authorList>
    </citation>
    <scope>NUCLEOTIDE SEQUENCE [LARGE SCALE GENOMIC DNA]</scope>
    <source>
        <strain evidence="2 3">LW9</strain>
    </source>
</reference>
<dbReference type="Proteomes" id="UP000004478">
    <property type="component" value="Unassembled WGS sequence"/>
</dbReference>
<evidence type="ECO:0000259" key="1">
    <source>
        <dbReference type="Pfam" id="PF20613"/>
    </source>
</evidence>
<dbReference type="EMBL" id="AMGM01000068">
    <property type="protein sequence ID" value="EKB48130.1"/>
    <property type="molecule type" value="Genomic_DNA"/>
</dbReference>
<name>K1KVD4_CECL9</name>
<sequence length="272" mass="31404">MLFSDSSYKLPQIEALRGVQILDSGTTLPMIVDGVDRDFGDRGQFVVKFRNANRMSPKSSARELIAAWIGMELELPVVDPVILHVSPDFVETLVGRDGYKAASQSLGENFGSRYRPGFQELLAGQKFSNVMEEMAMRIYAFDMLITNPDRGHQKNNVNTNGSEFLIFDHELAFSYISMLPFLRSKEPWVLVPNEKELYAKHVFYNYLKGEERNFEKITVDFERINEDFWKKVVALLPRDWITDEIKEIRDYLSEIGLRKEVFAEQLTQTLLV</sequence>
<proteinExistence type="predicted"/>
<dbReference type="RefSeq" id="WP_009186285.1">
    <property type="nucleotide sequence ID" value="NZ_AMGM01000068.1"/>
</dbReference>
<comment type="caution">
    <text evidence="2">The sequence shown here is derived from an EMBL/GenBank/DDBJ whole genome shotgun (WGS) entry which is preliminary data.</text>
</comment>
<keyword evidence="3" id="KW-1185">Reference proteome</keyword>
<accession>K1KVD4</accession>
<gene>
    <name evidence="2" type="ORF">B879_03267</name>
</gene>
<dbReference type="OrthoDB" id="1339734at2"/>